<evidence type="ECO:0000313" key="3">
    <source>
        <dbReference type="Proteomes" id="UP000824190"/>
    </source>
</evidence>
<reference evidence="2" key="1">
    <citation type="journal article" date="2021" name="PeerJ">
        <title>Extensive microbial diversity within the chicken gut microbiome revealed by metagenomics and culture.</title>
        <authorList>
            <person name="Gilroy R."/>
            <person name="Ravi A."/>
            <person name="Getino M."/>
            <person name="Pursley I."/>
            <person name="Horton D.L."/>
            <person name="Alikhan N.F."/>
            <person name="Baker D."/>
            <person name="Gharbi K."/>
            <person name="Hall N."/>
            <person name="Watson M."/>
            <person name="Adriaenssens E.M."/>
            <person name="Foster-Nyarko E."/>
            <person name="Jarju S."/>
            <person name="Secka A."/>
            <person name="Antonio M."/>
            <person name="Oren A."/>
            <person name="Chaudhuri R.R."/>
            <person name="La Ragione R."/>
            <person name="Hildebrand F."/>
            <person name="Pallen M.J."/>
        </authorList>
    </citation>
    <scope>NUCLEOTIDE SEQUENCE</scope>
    <source>
        <strain evidence="2">CHK32-1732</strain>
    </source>
</reference>
<organism evidence="2 3">
    <name type="scientific">Candidatus Corynebacterium avicola</name>
    <dbReference type="NCBI Taxonomy" id="2838527"/>
    <lineage>
        <taxon>Bacteria</taxon>
        <taxon>Bacillati</taxon>
        <taxon>Actinomycetota</taxon>
        <taxon>Actinomycetes</taxon>
        <taxon>Mycobacteriales</taxon>
        <taxon>Corynebacteriaceae</taxon>
        <taxon>Corynebacterium</taxon>
    </lineage>
</organism>
<name>A0A9D1RRS3_9CORY</name>
<evidence type="ECO:0000313" key="2">
    <source>
        <dbReference type="EMBL" id="HIW92078.1"/>
    </source>
</evidence>
<dbReference type="InterPro" id="IPR016040">
    <property type="entry name" value="NAD(P)-bd_dom"/>
</dbReference>
<dbReference type="InterPro" id="IPR051606">
    <property type="entry name" value="Polyketide_Oxido-like"/>
</dbReference>
<dbReference type="EMBL" id="DXGC01000086">
    <property type="protein sequence ID" value="HIW92078.1"/>
    <property type="molecule type" value="Genomic_DNA"/>
</dbReference>
<protein>
    <submittedName>
        <fullName evidence="2">NAD(P)H-binding protein</fullName>
    </submittedName>
</protein>
<evidence type="ECO:0000259" key="1">
    <source>
        <dbReference type="Pfam" id="PF13460"/>
    </source>
</evidence>
<dbReference type="SUPFAM" id="SSF51735">
    <property type="entry name" value="NAD(P)-binding Rossmann-fold domains"/>
    <property type="match status" value="1"/>
</dbReference>
<dbReference type="Proteomes" id="UP000824190">
    <property type="component" value="Unassembled WGS sequence"/>
</dbReference>
<dbReference type="InterPro" id="IPR036291">
    <property type="entry name" value="NAD(P)-bd_dom_sf"/>
</dbReference>
<proteinExistence type="predicted"/>
<feature type="domain" description="NAD(P)-binding" evidence="1">
    <location>
        <begin position="8"/>
        <end position="161"/>
    </location>
</feature>
<dbReference type="PANTHER" id="PTHR43355:SF2">
    <property type="entry name" value="FLAVIN REDUCTASE (NADPH)"/>
    <property type="match status" value="1"/>
</dbReference>
<accession>A0A9D1RRS3</accession>
<dbReference type="GO" id="GO:0016646">
    <property type="term" value="F:oxidoreductase activity, acting on the CH-NH group of donors, NAD or NADP as acceptor"/>
    <property type="evidence" value="ECO:0007669"/>
    <property type="project" value="TreeGrafter"/>
</dbReference>
<comment type="caution">
    <text evidence="2">The sequence shown here is derived from an EMBL/GenBank/DDBJ whole genome shotgun (WGS) entry which is preliminary data.</text>
</comment>
<dbReference type="PANTHER" id="PTHR43355">
    <property type="entry name" value="FLAVIN REDUCTASE (NADPH)"/>
    <property type="match status" value="1"/>
</dbReference>
<gene>
    <name evidence="2" type="ORF">H9870_10505</name>
</gene>
<sequence>MSAITIYGATGMVGQDIARQAVERGHQVTGVSRSAEPSNVVEGVTYVTGEVGDAADVVAKAQDADIVVISVPGPRDGSSVQPIIDAHAALVPTLAESPVAANTRFFIVGGAGATLTEDGTMLKDTPDFPEAYKAEAQSFAEILDIYKASPENLDWVMLAPAPEIGPGEAAASYNLGLDNPAGGSVTTGTFAVSALDELEKPAHRRQRFTVADA</sequence>
<dbReference type="Gene3D" id="3.40.50.720">
    <property type="entry name" value="NAD(P)-binding Rossmann-like Domain"/>
    <property type="match status" value="1"/>
</dbReference>
<reference evidence="2" key="2">
    <citation type="submission" date="2021-04" db="EMBL/GenBank/DDBJ databases">
        <authorList>
            <person name="Gilroy R."/>
        </authorList>
    </citation>
    <scope>NUCLEOTIDE SEQUENCE</scope>
    <source>
        <strain evidence="2">CHK32-1732</strain>
    </source>
</reference>
<dbReference type="AlphaFoldDB" id="A0A9D1RRS3"/>
<dbReference type="Pfam" id="PF13460">
    <property type="entry name" value="NAD_binding_10"/>
    <property type="match status" value="1"/>
</dbReference>